<evidence type="ECO:0000256" key="8">
    <source>
        <dbReference type="SAM" id="MobiDB-lite"/>
    </source>
</evidence>
<name>A0A1V6UVV5_9EURO</name>
<keyword evidence="5" id="KW-0521">NADP</keyword>
<evidence type="ECO:0000256" key="6">
    <source>
        <dbReference type="ARBA" id="ARBA00023002"/>
    </source>
</evidence>
<evidence type="ECO:0000256" key="1">
    <source>
        <dbReference type="ARBA" id="ARBA00004903"/>
    </source>
</evidence>
<dbReference type="Gene3D" id="3.40.430.10">
    <property type="entry name" value="Dihydrofolate Reductase, subunit A"/>
    <property type="match status" value="1"/>
</dbReference>
<keyword evidence="4" id="KW-0554">One-carbon metabolism</keyword>
<evidence type="ECO:0000256" key="2">
    <source>
        <dbReference type="ARBA" id="ARBA00012856"/>
    </source>
</evidence>
<dbReference type="Pfam" id="PF00186">
    <property type="entry name" value="DHFR_1"/>
    <property type="match status" value="1"/>
</dbReference>
<dbReference type="PROSITE" id="PS00075">
    <property type="entry name" value="DHFR_1"/>
    <property type="match status" value="1"/>
</dbReference>
<dbReference type="InterPro" id="IPR012259">
    <property type="entry name" value="DHFR"/>
</dbReference>
<accession>A0A1V6UVV5</accession>
<keyword evidence="6" id="KW-0560">Oxidoreductase</keyword>
<dbReference type="STRING" id="36646.A0A1V6UVV5"/>
<feature type="region of interest" description="Disordered" evidence="8">
    <location>
        <begin position="124"/>
        <end position="153"/>
    </location>
</feature>
<feature type="compositionally biased region" description="Low complexity" evidence="8">
    <location>
        <begin position="124"/>
        <end position="136"/>
    </location>
</feature>
<evidence type="ECO:0000256" key="4">
    <source>
        <dbReference type="ARBA" id="ARBA00022563"/>
    </source>
</evidence>
<dbReference type="GO" id="GO:0050661">
    <property type="term" value="F:NADP binding"/>
    <property type="evidence" value="ECO:0007669"/>
    <property type="project" value="InterPro"/>
</dbReference>
<dbReference type="PROSITE" id="PS51330">
    <property type="entry name" value="DHFR_2"/>
    <property type="match status" value="1"/>
</dbReference>
<sequence>MPPHNPHPLPSLTLIVATTPIRTASSTTKDEITRLGIGLNGTLPWPRIKTDMSFFARVTSRPPSPGTTNAIIMGRKTYDSVPASLRPLAKRINVVITRDTSGSVRESVNAELGKMKRKIAAKAAEAQAQTQAQTTSAEKEAFNPPTEAVSAPPAAPMTDAIVTPSLGAALEQLDSVYGVQGTLGKIFVIGGAEIYNATLKMNGEELRGRPIRVVMTNVVRKGAVDAPASFECDTFFPLDGLREGNGWRAASSEEVSEWVGEEVDGEWKGDGDVEVQMVGYEKLP</sequence>
<evidence type="ECO:0000256" key="7">
    <source>
        <dbReference type="RuleBase" id="RU004474"/>
    </source>
</evidence>
<evidence type="ECO:0000256" key="3">
    <source>
        <dbReference type="ARBA" id="ARBA00018886"/>
    </source>
</evidence>
<comment type="similarity">
    <text evidence="7">Belongs to the dihydrofolate reductase family.</text>
</comment>
<dbReference type="InterPro" id="IPR017925">
    <property type="entry name" value="DHFR_CS"/>
</dbReference>
<keyword evidence="11" id="KW-1185">Reference proteome</keyword>
<comment type="caution">
    <text evidence="10">The sequence shown here is derived from an EMBL/GenBank/DDBJ whole genome shotgun (WGS) entry which is preliminary data.</text>
</comment>
<proteinExistence type="inferred from homology"/>
<dbReference type="EC" id="1.5.1.3" evidence="2"/>
<dbReference type="InterPro" id="IPR001796">
    <property type="entry name" value="DHFR_dom"/>
</dbReference>
<dbReference type="GO" id="GO:0046654">
    <property type="term" value="P:tetrahydrofolate biosynthetic process"/>
    <property type="evidence" value="ECO:0007669"/>
    <property type="project" value="UniProtKB-UniPathway"/>
</dbReference>
<dbReference type="GO" id="GO:0004146">
    <property type="term" value="F:dihydrofolate reductase activity"/>
    <property type="evidence" value="ECO:0007669"/>
    <property type="project" value="UniProtKB-EC"/>
</dbReference>
<dbReference type="AlphaFoldDB" id="A0A1V6UVV5"/>
<protein>
    <recommendedName>
        <fullName evidence="3">Dihydrofolate reductase</fullName>
        <ecNumber evidence="2">1.5.1.3</ecNumber>
    </recommendedName>
</protein>
<evidence type="ECO:0000313" key="10">
    <source>
        <dbReference type="EMBL" id="OQE42313.1"/>
    </source>
</evidence>
<dbReference type="EMBL" id="MDDG01000004">
    <property type="protein sequence ID" value="OQE42313.1"/>
    <property type="molecule type" value="Genomic_DNA"/>
</dbReference>
<gene>
    <name evidence="10" type="ORF">PENCOP_c004G00265</name>
</gene>
<dbReference type="GO" id="GO:0005739">
    <property type="term" value="C:mitochondrion"/>
    <property type="evidence" value="ECO:0007669"/>
    <property type="project" value="TreeGrafter"/>
</dbReference>
<dbReference type="PANTHER" id="PTHR48069">
    <property type="entry name" value="DIHYDROFOLATE REDUCTASE"/>
    <property type="match status" value="1"/>
</dbReference>
<feature type="domain" description="DHFR" evidence="9">
    <location>
        <begin position="11"/>
        <end position="282"/>
    </location>
</feature>
<dbReference type="SUPFAM" id="SSF53597">
    <property type="entry name" value="Dihydrofolate reductase-like"/>
    <property type="match status" value="1"/>
</dbReference>
<dbReference type="PRINTS" id="PR00070">
    <property type="entry name" value="DHFR"/>
</dbReference>
<evidence type="ECO:0000259" key="9">
    <source>
        <dbReference type="PROSITE" id="PS51330"/>
    </source>
</evidence>
<dbReference type="GO" id="GO:0046452">
    <property type="term" value="P:dihydrofolate metabolic process"/>
    <property type="evidence" value="ECO:0007669"/>
    <property type="project" value="TreeGrafter"/>
</dbReference>
<dbReference type="CDD" id="cd00209">
    <property type="entry name" value="DHFR"/>
    <property type="match status" value="1"/>
</dbReference>
<dbReference type="GO" id="GO:0006730">
    <property type="term" value="P:one-carbon metabolic process"/>
    <property type="evidence" value="ECO:0007669"/>
    <property type="project" value="UniProtKB-KW"/>
</dbReference>
<reference evidence="11" key="1">
    <citation type="journal article" date="2017" name="Nat. Microbiol.">
        <title>Global analysis of biosynthetic gene clusters reveals vast potential of secondary metabolite production in Penicillium species.</title>
        <authorList>
            <person name="Nielsen J.C."/>
            <person name="Grijseels S."/>
            <person name="Prigent S."/>
            <person name="Ji B."/>
            <person name="Dainat J."/>
            <person name="Nielsen K.F."/>
            <person name="Frisvad J.C."/>
            <person name="Workman M."/>
            <person name="Nielsen J."/>
        </authorList>
    </citation>
    <scope>NUCLEOTIDE SEQUENCE [LARGE SCALE GENOMIC DNA]</scope>
    <source>
        <strain evidence="11">IBT 31321</strain>
    </source>
</reference>
<dbReference type="Proteomes" id="UP000191500">
    <property type="component" value="Unassembled WGS sequence"/>
</dbReference>
<evidence type="ECO:0000256" key="5">
    <source>
        <dbReference type="ARBA" id="ARBA00022857"/>
    </source>
</evidence>
<dbReference type="InterPro" id="IPR024072">
    <property type="entry name" value="DHFR-like_dom_sf"/>
</dbReference>
<dbReference type="PANTHER" id="PTHR48069:SF3">
    <property type="entry name" value="DIHYDROFOLATE REDUCTASE"/>
    <property type="match status" value="1"/>
</dbReference>
<comment type="pathway">
    <text evidence="1">Cofactor biosynthesis; tetrahydrofolate biosynthesis; 5,6,7,8-tetrahydrofolate from 7,8-dihydrofolate: step 1/1.</text>
</comment>
<dbReference type="UniPathway" id="UPA00077">
    <property type="reaction ID" value="UER00158"/>
</dbReference>
<evidence type="ECO:0000313" key="11">
    <source>
        <dbReference type="Proteomes" id="UP000191500"/>
    </source>
</evidence>
<dbReference type="GO" id="GO:0046655">
    <property type="term" value="P:folic acid metabolic process"/>
    <property type="evidence" value="ECO:0007669"/>
    <property type="project" value="TreeGrafter"/>
</dbReference>
<organism evidence="10 11">
    <name type="scientific">Penicillium coprophilum</name>
    <dbReference type="NCBI Taxonomy" id="36646"/>
    <lineage>
        <taxon>Eukaryota</taxon>
        <taxon>Fungi</taxon>
        <taxon>Dikarya</taxon>
        <taxon>Ascomycota</taxon>
        <taxon>Pezizomycotina</taxon>
        <taxon>Eurotiomycetes</taxon>
        <taxon>Eurotiomycetidae</taxon>
        <taxon>Eurotiales</taxon>
        <taxon>Aspergillaceae</taxon>
        <taxon>Penicillium</taxon>
    </lineage>
</organism>